<evidence type="ECO:0000256" key="1">
    <source>
        <dbReference type="SAM" id="Phobius"/>
    </source>
</evidence>
<proteinExistence type="predicted"/>
<name>A0A0F8WS31_9ZZZZ</name>
<dbReference type="EMBL" id="LAZR01063469">
    <property type="protein sequence ID" value="KKK59463.1"/>
    <property type="molecule type" value="Genomic_DNA"/>
</dbReference>
<keyword evidence="1" id="KW-0472">Membrane</keyword>
<sequence length="155" mass="17992">MRKQRIITLTLTFFGILIGLGSLLGFFKYDEREDFYLYILDQKSDGINISHPALNDFKHDFPAPENFHEYKVIKGVTHAYDEKSIAGNIIYENTEDGKEIHAATYEQVRRWSEESISGWLSLLCILFGFTWEVIILIREKMLVQINKDSINAVPD</sequence>
<dbReference type="AlphaFoldDB" id="A0A0F8WS31"/>
<comment type="caution">
    <text evidence="2">The sequence shown here is derived from an EMBL/GenBank/DDBJ whole genome shotgun (WGS) entry which is preliminary data.</text>
</comment>
<feature type="transmembrane region" description="Helical" evidence="1">
    <location>
        <begin position="7"/>
        <end position="27"/>
    </location>
</feature>
<protein>
    <submittedName>
        <fullName evidence="2">Uncharacterized protein</fullName>
    </submittedName>
</protein>
<feature type="transmembrane region" description="Helical" evidence="1">
    <location>
        <begin position="116"/>
        <end position="137"/>
    </location>
</feature>
<reference evidence="2" key="1">
    <citation type="journal article" date="2015" name="Nature">
        <title>Complex archaea that bridge the gap between prokaryotes and eukaryotes.</title>
        <authorList>
            <person name="Spang A."/>
            <person name="Saw J.H."/>
            <person name="Jorgensen S.L."/>
            <person name="Zaremba-Niedzwiedzka K."/>
            <person name="Martijn J."/>
            <person name="Lind A.E."/>
            <person name="van Eijk R."/>
            <person name="Schleper C."/>
            <person name="Guy L."/>
            <person name="Ettema T.J."/>
        </authorList>
    </citation>
    <scope>NUCLEOTIDE SEQUENCE</scope>
</reference>
<keyword evidence="1" id="KW-0812">Transmembrane</keyword>
<organism evidence="2">
    <name type="scientific">marine sediment metagenome</name>
    <dbReference type="NCBI Taxonomy" id="412755"/>
    <lineage>
        <taxon>unclassified sequences</taxon>
        <taxon>metagenomes</taxon>
        <taxon>ecological metagenomes</taxon>
    </lineage>
</organism>
<accession>A0A0F8WS31</accession>
<evidence type="ECO:0000313" key="2">
    <source>
        <dbReference type="EMBL" id="KKK59463.1"/>
    </source>
</evidence>
<keyword evidence="1" id="KW-1133">Transmembrane helix</keyword>
<gene>
    <name evidence="2" type="ORF">LCGC14_3034160</name>
</gene>